<name>A0A0L7KZS1_OPEBR</name>
<feature type="region of interest" description="Disordered" evidence="1">
    <location>
        <begin position="1"/>
        <end position="33"/>
    </location>
</feature>
<dbReference type="AlphaFoldDB" id="A0A0L7KZS1"/>
<comment type="caution">
    <text evidence="2">The sequence shown here is derived from an EMBL/GenBank/DDBJ whole genome shotgun (WGS) entry which is preliminary data.</text>
</comment>
<dbReference type="Proteomes" id="UP000037510">
    <property type="component" value="Unassembled WGS sequence"/>
</dbReference>
<dbReference type="EMBL" id="JTDY01004009">
    <property type="protein sequence ID" value="KOB68712.1"/>
    <property type="molecule type" value="Genomic_DNA"/>
</dbReference>
<feature type="non-terminal residue" evidence="2">
    <location>
        <position position="164"/>
    </location>
</feature>
<gene>
    <name evidence="2" type="ORF">OBRU01_17920</name>
</gene>
<feature type="region of interest" description="Disordered" evidence="1">
    <location>
        <begin position="119"/>
        <end position="164"/>
    </location>
</feature>
<reference evidence="2 3" key="1">
    <citation type="journal article" date="2015" name="Genome Biol. Evol.">
        <title>The genome of winter moth (Operophtera brumata) provides a genomic perspective on sexual dimorphism and phenology.</title>
        <authorList>
            <person name="Derks M.F."/>
            <person name="Smit S."/>
            <person name="Salis L."/>
            <person name="Schijlen E."/>
            <person name="Bossers A."/>
            <person name="Mateman C."/>
            <person name="Pijl A.S."/>
            <person name="de Ridder D."/>
            <person name="Groenen M.A."/>
            <person name="Visser M.E."/>
            <person name="Megens H.J."/>
        </authorList>
    </citation>
    <scope>NUCLEOTIDE SEQUENCE [LARGE SCALE GENOMIC DNA]</scope>
    <source>
        <strain evidence="2">WM2013NL</strain>
        <tissue evidence="2">Head and thorax</tissue>
    </source>
</reference>
<proteinExistence type="predicted"/>
<organism evidence="2 3">
    <name type="scientific">Operophtera brumata</name>
    <name type="common">Winter moth</name>
    <name type="synonym">Phalaena brumata</name>
    <dbReference type="NCBI Taxonomy" id="104452"/>
    <lineage>
        <taxon>Eukaryota</taxon>
        <taxon>Metazoa</taxon>
        <taxon>Ecdysozoa</taxon>
        <taxon>Arthropoda</taxon>
        <taxon>Hexapoda</taxon>
        <taxon>Insecta</taxon>
        <taxon>Pterygota</taxon>
        <taxon>Neoptera</taxon>
        <taxon>Endopterygota</taxon>
        <taxon>Lepidoptera</taxon>
        <taxon>Glossata</taxon>
        <taxon>Ditrysia</taxon>
        <taxon>Geometroidea</taxon>
        <taxon>Geometridae</taxon>
        <taxon>Larentiinae</taxon>
        <taxon>Operophtera</taxon>
    </lineage>
</organism>
<keyword evidence="3" id="KW-1185">Reference proteome</keyword>
<evidence type="ECO:0000256" key="1">
    <source>
        <dbReference type="SAM" id="MobiDB-lite"/>
    </source>
</evidence>
<evidence type="ECO:0000313" key="2">
    <source>
        <dbReference type="EMBL" id="KOB68712.1"/>
    </source>
</evidence>
<sequence>MYNQNQSDGRRHSFNNNKVLVGGNNGKTHDKSNSNLIQINSDKKETLSAPILSQMVNPFDAMPPNRRMTSFQEVIDLDEEASNDAYDEDLRSRGFDHESQQLEEFDDFTSDYRPRPLVNQRFPRNWSPRNNFRPPVPNFGGHGQFRPRNGPRPNRWTGPRPQRF</sequence>
<evidence type="ECO:0000313" key="3">
    <source>
        <dbReference type="Proteomes" id="UP000037510"/>
    </source>
</evidence>
<accession>A0A0L7KZS1</accession>
<protein>
    <submittedName>
        <fullName evidence="2">Uncharacterized protein</fullName>
    </submittedName>
</protein>